<name>A0A2N9I0Q1_FAGSY</name>
<organism evidence="1">
    <name type="scientific">Fagus sylvatica</name>
    <name type="common">Beechnut</name>
    <dbReference type="NCBI Taxonomy" id="28930"/>
    <lineage>
        <taxon>Eukaryota</taxon>
        <taxon>Viridiplantae</taxon>
        <taxon>Streptophyta</taxon>
        <taxon>Embryophyta</taxon>
        <taxon>Tracheophyta</taxon>
        <taxon>Spermatophyta</taxon>
        <taxon>Magnoliopsida</taxon>
        <taxon>eudicotyledons</taxon>
        <taxon>Gunneridae</taxon>
        <taxon>Pentapetalae</taxon>
        <taxon>rosids</taxon>
        <taxon>fabids</taxon>
        <taxon>Fagales</taxon>
        <taxon>Fagaceae</taxon>
        <taxon>Fagus</taxon>
    </lineage>
</organism>
<reference evidence="1" key="1">
    <citation type="submission" date="2018-02" db="EMBL/GenBank/DDBJ databases">
        <authorList>
            <person name="Cohen D.B."/>
            <person name="Kent A.D."/>
        </authorList>
    </citation>
    <scope>NUCLEOTIDE SEQUENCE</scope>
</reference>
<evidence type="ECO:0000313" key="1">
    <source>
        <dbReference type="EMBL" id="SPD17593.1"/>
    </source>
</evidence>
<gene>
    <name evidence="1" type="ORF">FSB_LOCUS45475</name>
</gene>
<dbReference type="EMBL" id="OIVN01004462">
    <property type="protein sequence ID" value="SPD17593.1"/>
    <property type="molecule type" value="Genomic_DNA"/>
</dbReference>
<protein>
    <submittedName>
        <fullName evidence="1">Uncharacterized protein</fullName>
    </submittedName>
</protein>
<accession>A0A2N9I0Q1</accession>
<sequence length="102" mass="11692">MFVLKEDSRKLPCGAGLDCSPPQIPTVNKVEPIVPLPPTVLTEEDDGDNQISDLRKNTVLLSVIKTRRLQGEPQLIRRRVSLENHWQICFLDSFLPLMRERE</sequence>
<proteinExistence type="predicted"/>
<dbReference type="AlphaFoldDB" id="A0A2N9I0Q1"/>